<evidence type="ECO:0000313" key="5">
    <source>
        <dbReference type="Proteomes" id="UP000806528"/>
    </source>
</evidence>
<keyword evidence="2" id="KW-0732">Signal</keyword>
<organism evidence="4 5">
    <name type="scientific">Nocardiopsis coralli</name>
    <dbReference type="NCBI Taxonomy" id="2772213"/>
    <lineage>
        <taxon>Bacteria</taxon>
        <taxon>Bacillati</taxon>
        <taxon>Actinomycetota</taxon>
        <taxon>Actinomycetes</taxon>
        <taxon>Streptosporangiales</taxon>
        <taxon>Nocardiopsidaceae</taxon>
        <taxon>Nocardiopsis</taxon>
    </lineage>
</organism>
<feature type="domain" description="Fe/B12 periplasmic-binding" evidence="3">
    <location>
        <begin position="126"/>
        <end position="395"/>
    </location>
</feature>
<dbReference type="Pfam" id="PF01497">
    <property type="entry name" value="Peripla_BP_2"/>
    <property type="match status" value="1"/>
</dbReference>
<dbReference type="PANTHER" id="PTHR30535:SF34">
    <property type="entry name" value="MOLYBDATE-BINDING PROTEIN MOLA"/>
    <property type="match status" value="1"/>
</dbReference>
<proteinExistence type="inferred from homology"/>
<reference evidence="4 5" key="1">
    <citation type="submission" date="2020-09" db="EMBL/GenBank/DDBJ databases">
        <title>Diversity and distribution of actinomycetes associated with coral in the coast of Hainan.</title>
        <authorList>
            <person name="Li F."/>
        </authorList>
    </citation>
    <scope>NUCLEOTIDE SEQUENCE [LARGE SCALE GENOMIC DNA]</scope>
    <source>
        <strain evidence="4 5">HNM0947</strain>
    </source>
</reference>
<dbReference type="Gene3D" id="3.40.50.1980">
    <property type="entry name" value="Nitrogenase molybdenum iron protein domain"/>
    <property type="match status" value="2"/>
</dbReference>
<accession>A0ABR9P508</accession>
<keyword evidence="5" id="KW-1185">Reference proteome</keyword>
<dbReference type="EMBL" id="JADBGI010000007">
    <property type="protein sequence ID" value="MBE2998928.1"/>
    <property type="molecule type" value="Genomic_DNA"/>
</dbReference>
<dbReference type="SUPFAM" id="SSF53807">
    <property type="entry name" value="Helical backbone' metal receptor"/>
    <property type="match status" value="1"/>
</dbReference>
<evidence type="ECO:0000256" key="1">
    <source>
        <dbReference type="ARBA" id="ARBA00008814"/>
    </source>
</evidence>
<evidence type="ECO:0000259" key="3">
    <source>
        <dbReference type="PROSITE" id="PS50983"/>
    </source>
</evidence>
<comment type="similarity">
    <text evidence="1">Belongs to the bacterial solute-binding protein 8 family.</text>
</comment>
<dbReference type="PROSITE" id="PS51257">
    <property type="entry name" value="PROKAR_LIPOPROTEIN"/>
    <property type="match status" value="1"/>
</dbReference>
<feature type="signal peptide" evidence="2">
    <location>
        <begin position="1"/>
        <end position="26"/>
    </location>
</feature>
<sequence length="410" mass="43622">MTRSPMTRSAAALPLVALLAACGAPIGDDGGSDTDTAADGCVEDFEPGTDHFPDKAEPGHAENISFEYGDHYVVVTVDQPAPGADPESYLLHRCGTPEPNADDLQGTELAGVDLDRVPAIEVPAQSVFSGSTTHLPLFTELDRGETVTGVSDASFVSTEEIADQVEDGDTLEYAGGGAIDQELVIAEDPDLLMTGGTEDPDHESLREAGVPVVANAEWLEATPLGRAEWLLLAGVLTGQEAQAEELFAQIEADYEEVAEVAEGADPVEVLPGQFGDGSWFVPAGGSYVGRLLADAGATHPWDDSEGTESVELDLEEVLAEARGAEVWIASADWDTLADAEADDERHAEFDAFDDGRVWTNNKATGPTGGNQYWDEGVLRPDLVLGDLVHVVHPDLLPDHETRYYRQLDEA</sequence>
<gene>
    <name evidence="4" type="ORF">IDM40_09460</name>
</gene>
<dbReference type="InterPro" id="IPR002491">
    <property type="entry name" value="ABC_transptr_periplasmic_BD"/>
</dbReference>
<evidence type="ECO:0000313" key="4">
    <source>
        <dbReference type="EMBL" id="MBE2998928.1"/>
    </source>
</evidence>
<feature type="chain" id="PRO_5045171036" evidence="2">
    <location>
        <begin position="27"/>
        <end position="410"/>
    </location>
</feature>
<comment type="caution">
    <text evidence="4">The sequence shown here is derived from an EMBL/GenBank/DDBJ whole genome shotgun (WGS) entry which is preliminary data.</text>
</comment>
<dbReference type="PROSITE" id="PS50983">
    <property type="entry name" value="FE_B12_PBP"/>
    <property type="match status" value="1"/>
</dbReference>
<name>A0ABR9P508_9ACTN</name>
<evidence type="ECO:0000256" key="2">
    <source>
        <dbReference type="SAM" id="SignalP"/>
    </source>
</evidence>
<protein>
    <submittedName>
        <fullName evidence="4">ABC transporter substrate-binding protein</fullName>
    </submittedName>
</protein>
<dbReference type="Proteomes" id="UP000806528">
    <property type="component" value="Unassembled WGS sequence"/>
</dbReference>
<dbReference type="PANTHER" id="PTHR30535">
    <property type="entry name" value="VITAMIN B12-BINDING PROTEIN"/>
    <property type="match status" value="1"/>
</dbReference>
<dbReference type="InterPro" id="IPR050902">
    <property type="entry name" value="ABC_Transporter_SBP"/>
</dbReference>